<evidence type="ECO:0000313" key="4">
    <source>
        <dbReference type="Proteomes" id="UP000007755"/>
    </source>
</evidence>
<dbReference type="Gene3D" id="3.90.1200.10">
    <property type="match status" value="1"/>
</dbReference>
<accession>F4WRH4</accession>
<dbReference type="PANTHER" id="PTHR11012">
    <property type="entry name" value="PROTEIN KINASE-LIKE DOMAIN-CONTAINING"/>
    <property type="match status" value="1"/>
</dbReference>
<proteinExistence type="predicted"/>
<dbReference type="Pfam" id="PF02958">
    <property type="entry name" value="EcKL"/>
    <property type="match status" value="1"/>
</dbReference>
<name>F4WRH4_ACREC</name>
<gene>
    <name evidence="3" type="ORF">G5I_08428</name>
</gene>
<sequence length="400" mass="46983">MFHIEDIKKWNKEVILKIIENLKENVDEVRYEISKQTNNVMSTVYNICVKFKNKTKDQSEGFSIILKKPTQLEFLRQIIRSDVQFHNEILFYRTYAQPNENFPKCFYINERPPDLMIALENVNEQGYYSCACPCKYNIPLEYTLAAMREIGRFHGKGYVMKELQREKFFAIVEQVQEFKYDRMLDENRIIFLNLTATRAVEYLRNQGYDTAFCDKTEALLSNAFDEVMIKTVEPREPLSTLCHGDFVLDNILFKTENDGQYRAILIDFACLKYTTPVVDLSTYLCLCCSNEVKKDKFFEIIRAYHDALKEYLIEANIWDSEKYSYDALLDDYKRGGLFGFVIASFYLPVFMGYLKKGNFTCINEFENEETAKQNKQLGGDKISKILADMLLYLRDLGCLE</sequence>
<dbReference type="KEGG" id="aec:105148319"/>
<dbReference type="Proteomes" id="UP000007755">
    <property type="component" value="Unassembled WGS sequence"/>
</dbReference>
<dbReference type="InterPro" id="IPR015897">
    <property type="entry name" value="CHK_kinase-like"/>
</dbReference>
<organism evidence="4">
    <name type="scientific">Acromyrmex echinatior</name>
    <name type="common">Panamanian leafcutter ant</name>
    <name type="synonym">Acromyrmex octospinosus echinatior</name>
    <dbReference type="NCBI Taxonomy" id="103372"/>
    <lineage>
        <taxon>Eukaryota</taxon>
        <taxon>Metazoa</taxon>
        <taxon>Ecdysozoa</taxon>
        <taxon>Arthropoda</taxon>
        <taxon>Hexapoda</taxon>
        <taxon>Insecta</taxon>
        <taxon>Pterygota</taxon>
        <taxon>Neoptera</taxon>
        <taxon>Endopterygota</taxon>
        <taxon>Hymenoptera</taxon>
        <taxon>Apocrita</taxon>
        <taxon>Aculeata</taxon>
        <taxon>Formicoidea</taxon>
        <taxon>Formicidae</taxon>
        <taxon>Myrmicinae</taxon>
        <taxon>Acromyrmex</taxon>
    </lineage>
</organism>
<dbReference type="AlphaFoldDB" id="F4WRH4"/>
<keyword evidence="1" id="KW-0472">Membrane</keyword>
<dbReference type="InterPro" id="IPR004119">
    <property type="entry name" value="EcKL"/>
</dbReference>
<keyword evidence="4" id="KW-1185">Reference proteome</keyword>
<dbReference type="OrthoDB" id="191037at2759"/>
<evidence type="ECO:0000259" key="2">
    <source>
        <dbReference type="SMART" id="SM00587"/>
    </source>
</evidence>
<keyword evidence="1" id="KW-1133">Transmembrane helix</keyword>
<dbReference type="SUPFAM" id="SSF56112">
    <property type="entry name" value="Protein kinase-like (PK-like)"/>
    <property type="match status" value="1"/>
</dbReference>
<feature type="transmembrane region" description="Helical" evidence="1">
    <location>
        <begin position="335"/>
        <end position="354"/>
    </location>
</feature>
<dbReference type="PANTHER" id="PTHR11012:SF8">
    <property type="entry name" value="JUVENILE HORMONE-INDUCIBLE PROTEIN 26"/>
    <property type="match status" value="1"/>
</dbReference>
<dbReference type="STRING" id="103372.F4WRH4"/>
<feature type="domain" description="CHK kinase-like" evidence="2">
    <location>
        <begin position="117"/>
        <end position="314"/>
    </location>
</feature>
<keyword evidence="1" id="KW-0812">Transmembrane</keyword>
<evidence type="ECO:0000256" key="1">
    <source>
        <dbReference type="SAM" id="Phobius"/>
    </source>
</evidence>
<dbReference type="SMART" id="SM00587">
    <property type="entry name" value="CHK"/>
    <property type="match status" value="1"/>
</dbReference>
<dbReference type="eggNOG" id="ENOG502SGV2">
    <property type="taxonomic scope" value="Eukaryota"/>
</dbReference>
<dbReference type="InParanoid" id="F4WRH4"/>
<reference evidence="3" key="1">
    <citation type="submission" date="2011-02" db="EMBL/GenBank/DDBJ databases">
        <title>The genome of the leaf-cutting ant Acromyrmex echinatior suggests key adaptations to social evolution and fungus farming.</title>
        <authorList>
            <person name="Nygaard S."/>
            <person name="Zhang G."/>
        </authorList>
    </citation>
    <scope>NUCLEOTIDE SEQUENCE</scope>
</reference>
<dbReference type="InterPro" id="IPR011009">
    <property type="entry name" value="Kinase-like_dom_sf"/>
</dbReference>
<evidence type="ECO:0000313" key="3">
    <source>
        <dbReference type="EMBL" id="EGI63191.1"/>
    </source>
</evidence>
<dbReference type="EMBL" id="GL888287">
    <property type="protein sequence ID" value="EGI63191.1"/>
    <property type="molecule type" value="Genomic_DNA"/>
</dbReference>
<dbReference type="OMA" id="QGYYSCA"/>
<protein>
    <recommendedName>
        <fullName evidence="2">CHK kinase-like domain-containing protein</fullName>
    </recommendedName>
</protein>